<evidence type="ECO:0000313" key="4">
    <source>
        <dbReference type="Proteomes" id="UP000799291"/>
    </source>
</evidence>
<feature type="domain" description="F-box" evidence="2">
    <location>
        <begin position="33"/>
        <end position="82"/>
    </location>
</feature>
<dbReference type="PROSITE" id="PS50181">
    <property type="entry name" value="FBOX"/>
    <property type="match status" value="1"/>
</dbReference>
<dbReference type="OrthoDB" id="3800118at2759"/>
<protein>
    <recommendedName>
        <fullName evidence="2">F-box domain-containing protein</fullName>
    </recommendedName>
</protein>
<accession>A0A6G1JK58</accession>
<evidence type="ECO:0000259" key="2">
    <source>
        <dbReference type="PROSITE" id="PS50181"/>
    </source>
</evidence>
<dbReference type="AlphaFoldDB" id="A0A6G1JK58"/>
<feature type="compositionally biased region" description="Polar residues" evidence="1">
    <location>
        <begin position="15"/>
        <end position="34"/>
    </location>
</feature>
<dbReference type="InterPro" id="IPR001810">
    <property type="entry name" value="F-box_dom"/>
</dbReference>
<organism evidence="3 4">
    <name type="scientific">Lentithecium fluviatile CBS 122367</name>
    <dbReference type="NCBI Taxonomy" id="1168545"/>
    <lineage>
        <taxon>Eukaryota</taxon>
        <taxon>Fungi</taxon>
        <taxon>Dikarya</taxon>
        <taxon>Ascomycota</taxon>
        <taxon>Pezizomycotina</taxon>
        <taxon>Dothideomycetes</taxon>
        <taxon>Pleosporomycetidae</taxon>
        <taxon>Pleosporales</taxon>
        <taxon>Massarineae</taxon>
        <taxon>Lentitheciaceae</taxon>
        <taxon>Lentithecium</taxon>
    </lineage>
</organism>
<name>A0A6G1JK58_9PLEO</name>
<reference evidence="3" key="1">
    <citation type="journal article" date="2020" name="Stud. Mycol.">
        <title>101 Dothideomycetes genomes: a test case for predicting lifestyles and emergence of pathogens.</title>
        <authorList>
            <person name="Haridas S."/>
            <person name="Albert R."/>
            <person name="Binder M."/>
            <person name="Bloem J."/>
            <person name="Labutti K."/>
            <person name="Salamov A."/>
            <person name="Andreopoulos B."/>
            <person name="Baker S."/>
            <person name="Barry K."/>
            <person name="Bills G."/>
            <person name="Bluhm B."/>
            <person name="Cannon C."/>
            <person name="Castanera R."/>
            <person name="Culley D."/>
            <person name="Daum C."/>
            <person name="Ezra D."/>
            <person name="Gonzalez J."/>
            <person name="Henrissat B."/>
            <person name="Kuo A."/>
            <person name="Liang C."/>
            <person name="Lipzen A."/>
            <person name="Lutzoni F."/>
            <person name="Magnuson J."/>
            <person name="Mondo S."/>
            <person name="Nolan M."/>
            <person name="Ohm R."/>
            <person name="Pangilinan J."/>
            <person name="Park H.-J."/>
            <person name="Ramirez L."/>
            <person name="Alfaro M."/>
            <person name="Sun H."/>
            <person name="Tritt A."/>
            <person name="Yoshinaga Y."/>
            <person name="Zwiers L.-H."/>
            <person name="Turgeon B."/>
            <person name="Goodwin S."/>
            <person name="Spatafora J."/>
            <person name="Crous P."/>
            <person name="Grigoriev I."/>
        </authorList>
    </citation>
    <scope>NUCLEOTIDE SEQUENCE</scope>
    <source>
        <strain evidence="3">CBS 122367</strain>
    </source>
</reference>
<proteinExistence type="predicted"/>
<keyword evidence="4" id="KW-1185">Reference proteome</keyword>
<dbReference type="Proteomes" id="UP000799291">
    <property type="component" value="Unassembled WGS sequence"/>
</dbReference>
<evidence type="ECO:0000313" key="3">
    <source>
        <dbReference type="EMBL" id="KAF2690525.1"/>
    </source>
</evidence>
<gene>
    <name evidence="3" type="ORF">K458DRAFT_427245</name>
</gene>
<evidence type="ECO:0000256" key="1">
    <source>
        <dbReference type="SAM" id="MobiDB-lite"/>
    </source>
</evidence>
<dbReference type="EMBL" id="MU005571">
    <property type="protein sequence ID" value="KAF2690525.1"/>
    <property type="molecule type" value="Genomic_DNA"/>
</dbReference>
<feature type="region of interest" description="Disordered" evidence="1">
    <location>
        <begin position="1"/>
        <end position="38"/>
    </location>
</feature>
<sequence>MAQQAAANTHRADSRSSPSAKNNSISGPTSSPSPELQGLPTELVEQTAAHLNDLSLLALSAVSRSLRQKSSYIYGERFFETLKFCLHPLSLQALVDISSRPRFAQHVQNVAFGMEDFDLIDPIHDEEAKRIVSFESRIIHSYVTASPMPVDALLNTRARVDALTILQSLTKFPKLKMVMVGSEFDIQGQLVRPSWGARKVASFVCPSEHCRPRMGNLWPRTIFGTVAMSLEQLQRPDVDIYLSINRQDQEIVQRAPRELCLWYPSPRVLQQLRLLRLNVHLEDHIFMSEYIRPLDDNGQIESLYVKYPAAPPGFAQIPYGSAGLDILPLRRLKHITFNHLYCRALVLVDFFRRCADRLTYVSLKACSVKGDADWLGQVEQNDAETSWKDVIAELQRVPNLSTLKLDYLECGSDKPMGSMWGSGSDTRNQCFDMDLAIRASWENRAEVVTGLAYLKLTHTTIKVPPPSSQLLDLRNPPINVFLNLRFANFKVGMRYTWTNQELIYLRPYGRRCYGESRTCKVQSMLDDNDIFPVPGASPNDDGRPLPLGSVVLPEILLKENADWKTAYSAAPRGTRNARWTGVENRKGRRFSK</sequence>